<name>A0A8S5PH83_9CAUD</name>
<evidence type="ECO:0000313" key="1">
    <source>
        <dbReference type="EMBL" id="DAE05540.1"/>
    </source>
</evidence>
<accession>A0A8S5PH83</accession>
<sequence length="128" mass="15017">MMYSKILAHSVRYNGLDLVNSPSLHLPGGFLCLKEFSFFEVPTSISTEKYAMRHGEYVSPTEKKNRRIRILFDILSESADERWYWLRKIQRAFSPEQNPSPLNPKLWKELTFMDQGGKERSCKCQVLK</sequence>
<protein>
    <submittedName>
        <fullName evidence="1">Distal tail protein</fullName>
    </submittedName>
</protein>
<reference evidence="1" key="1">
    <citation type="journal article" date="2021" name="Proc. Natl. Acad. Sci. U.S.A.">
        <title>A Catalog of Tens of Thousands of Viruses from Human Metagenomes Reveals Hidden Associations with Chronic Diseases.</title>
        <authorList>
            <person name="Tisza M.J."/>
            <person name="Buck C.B."/>
        </authorList>
    </citation>
    <scope>NUCLEOTIDE SEQUENCE</scope>
    <source>
        <strain evidence="1">CtuQh21</strain>
    </source>
</reference>
<proteinExistence type="predicted"/>
<organism evidence="1">
    <name type="scientific">Podoviridae sp. ctuQh21</name>
    <dbReference type="NCBI Taxonomy" id="2825284"/>
    <lineage>
        <taxon>Viruses</taxon>
        <taxon>Duplodnaviria</taxon>
        <taxon>Heunggongvirae</taxon>
        <taxon>Uroviricota</taxon>
        <taxon>Caudoviricetes</taxon>
    </lineage>
</organism>
<dbReference type="EMBL" id="BK015412">
    <property type="protein sequence ID" value="DAE05540.1"/>
    <property type="molecule type" value="Genomic_DNA"/>
</dbReference>